<accession>A0A067SKG2</accession>
<evidence type="ECO:0000313" key="2">
    <source>
        <dbReference type="EMBL" id="KDR71386.1"/>
    </source>
</evidence>
<dbReference type="SMART" id="SM00256">
    <property type="entry name" value="FBOX"/>
    <property type="match status" value="1"/>
</dbReference>
<dbReference type="SUPFAM" id="SSF81383">
    <property type="entry name" value="F-box domain"/>
    <property type="match status" value="1"/>
</dbReference>
<dbReference type="InterPro" id="IPR001810">
    <property type="entry name" value="F-box_dom"/>
</dbReference>
<dbReference type="OrthoDB" id="2745718at2759"/>
<name>A0A067SKG2_GALM3</name>
<dbReference type="Proteomes" id="UP000027222">
    <property type="component" value="Unassembled WGS sequence"/>
</dbReference>
<protein>
    <recommendedName>
        <fullName evidence="1">F-box domain-containing protein</fullName>
    </recommendedName>
</protein>
<organism evidence="2 3">
    <name type="scientific">Galerina marginata (strain CBS 339.88)</name>
    <dbReference type="NCBI Taxonomy" id="685588"/>
    <lineage>
        <taxon>Eukaryota</taxon>
        <taxon>Fungi</taxon>
        <taxon>Dikarya</taxon>
        <taxon>Basidiomycota</taxon>
        <taxon>Agaricomycotina</taxon>
        <taxon>Agaricomycetes</taxon>
        <taxon>Agaricomycetidae</taxon>
        <taxon>Agaricales</taxon>
        <taxon>Agaricineae</taxon>
        <taxon>Strophariaceae</taxon>
        <taxon>Galerina</taxon>
    </lineage>
</organism>
<dbReference type="STRING" id="685588.A0A067SKG2"/>
<dbReference type="EMBL" id="KL142393">
    <property type="protein sequence ID" value="KDR71386.1"/>
    <property type="molecule type" value="Genomic_DNA"/>
</dbReference>
<keyword evidence="3" id="KW-1185">Reference proteome</keyword>
<dbReference type="HOGENOM" id="CLU_007279_2_0_1"/>
<feature type="domain" description="F-box" evidence="1">
    <location>
        <begin position="1"/>
        <end position="46"/>
    </location>
</feature>
<dbReference type="Gene3D" id="1.20.1280.50">
    <property type="match status" value="1"/>
</dbReference>
<dbReference type="PROSITE" id="PS50181">
    <property type="entry name" value="FBOX"/>
    <property type="match status" value="1"/>
</dbReference>
<dbReference type="Pfam" id="PF12937">
    <property type="entry name" value="F-box-like"/>
    <property type="match status" value="1"/>
</dbReference>
<sequence length="512" mass="58234">MSLDSLPQEIQIEILAHLDYRSLLRSASTCRSLYQTCKGSLQVQYIIELAMNGMNDSGSNIPHAELLSRLRDLRGAWEVLAWKRVKKVLIGDDCLAYELVAGVFALSNGDGLMFNWLPSATVDGRTLERRSLELTVRDFAMDPTQDLIAILEDDQIPISFHHGRNVRVHIKTISTNEYHPASRQGILAFQILPDQDYGNGIQNAMLQVAYDTVALFVTKAGLPFKSRILIWNWCNGTLVYDSDQVECGGSLPTDIHDFSLLNRNSFVLTSVRDAGVILVYSFLPSAISLTPPRLAVALHFPAICTAYRVVKLSIHSGPIHANSPDDSLFFTSPESHIQVFTVVYTSSDQRGHRPISYWLFVHDRTLLEYIERSKSSPRGATDTELDVEWGSWGEMNTRFFPSRSPVHWLRYVHGQRVVCSSTENEYVDVLDFNFHTTLRSTTSGYTPQRYPISEPSSIYPQYLFQHNFVTRLPYQVSTRTIGERFYASMIDEERLIGLKMERDIMELHVYSF</sequence>
<gene>
    <name evidence="2" type="ORF">GALMADRAFT_102723</name>
</gene>
<dbReference type="InterPro" id="IPR036047">
    <property type="entry name" value="F-box-like_dom_sf"/>
</dbReference>
<dbReference type="AlphaFoldDB" id="A0A067SKG2"/>
<reference evidence="3" key="1">
    <citation type="journal article" date="2014" name="Proc. Natl. Acad. Sci. U.S.A.">
        <title>Extensive sampling of basidiomycete genomes demonstrates inadequacy of the white-rot/brown-rot paradigm for wood decay fungi.</title>
        <authorList>
            <person name="Riley R."/>
            <person name="Salamov A.A."/>
            <person name="Brown D.W."/>
            <person name="Nagy L.G."/>
            <person name="Floudas D."/>
            <person name="Held B.W."/>
            <person name="Levasseur A."/>
            <person name="Lombard V."/>
            <person name="Morin E."/>
            <person name="Otillar R."/>
            <person name="Lindquist E.A."/>
            <person name="Sun H."/>
            <person name="LaButti K.M."/>
            <person name="Schmutz J."/>
            <person name="Jabbour D."/>
            <person name="Luo H."/>
            <person name="Baker S.E."/>
            <person name="Pisabarro A.G."/>
            <person name="Walton J.D."/>
            <person name="Blanchette R.A."/>
            <person name="Henrissat B."/>
            <person name="Martin F."/>
            <person name="Cullen D."/>
            <person name="Hibbett D.S."/>
            <person name="Grigoriev I.V."/>
        </authorList>
    </citation>
    <scope>NUCLEOTIDE SEQUENCE [LARGE SCALE GENOMIC DNA]</scope>
    <source>
        <strain evidence="3">CBS 339.88</strain>
    </source>
</reference>
<proteinExistence type="predicted"/>
<evidence type="ECO:0000259" key="1">
    <source>
        <dbReference type="PROSITE" id="PS50181"/>
    </source>
</evidence>
<evidence type="ECO:0000313" key="3">
    <source>
        <dbReference type="Proteomes" id="UP000027222"/>
    </source>
</evidence>